<dbReference type="Pfam" id="PF00856">
    <property type="entry name" value="SET"/>
    <property type="match status" value="1"/>
</dbReference>
<gene>
    <name evidence="2" type="ORF">PEVE_00013678</name>
</gene>
<reference evidence="2 3" key="1">
    <citation type="submission" date="2022-05" db="EMBL/GenBank/DDBJ databases">
        <authorList>
            <consortium name="Genoscope - CEA"/>
            <person name="William W."/>
        </authorList>
    </citation>
    <scope>NUCLEOTIDE SEQUENCE [LARGE SCALE GENOMIC DNA]</scope>
</reference>
<dbReference type="PROSITE" id="PS50280">
    <property type="entry name" value="SET"/>
    <property type="match status" value="1"/>
</dbReference>
<organism evidence="2 3">
    <name type="scientific">Porites evermanni</name>
    <dbReference type="NCBI Taxonomy" id="104178"/>
    <lineage>
        <taxon>Eukaryota</taxon>
        <taxon>Metazoa</taxon>
        <taxon>Cnidaria</taxon>
        <taxon>Anthozoa</taxon>
        <taxon>Hexacorallia</taxon>
        <taxon>Scleractinia</taxon>
        <taxon>Fungiina</taxon>
        <taxon>Poritidae</taxon>
        <taxon>Porites</taxon>
    </lineage>
</organism>
<dbReference type="InterPro" id="IPR051760">
    <property type="entry name" value="KMT5A"/>
</dbReference>
<dbReference type="InterPro" id="IPR047266">
    <property type="entry name" value="KMT5A-like_SET"/>
</dbReference>
<dbReference type="InterPro" id="IPR046341">
    <property type="entry name" value="SET_dom_sf"/>
</dbReference>
<comment type="caution">
    <text evidence="2">The sequence shown here is derived from an EMBL/GenBank/DDBJ whole genome shotgun (WGS) entry which is preliminary data.</text>
</comment>
<sequence>MAAEYFERRRSKRTNIKGDKQKVLEELLLSGREDGLEVREVEGKGRGVFSTQNFSRGQFVCEYAGELIDNETAKRRELFYEDKTEYGCYMYYFNFKNKTLCVDATAESGRLGRLMNHSRRKANCATRLVCVQGKPHLILVTIRDVSEGEELVYDYGERSREIIEDHEWLKN</sequence>
<accession>A0ABN8LXT1</accession>
<evidence type="ECO:0000259" key="1">
    <source>
        <dbReference type="PROSITE" id="PS50280"/>
    </source>
</evidence>
<evidence type="ECO:0000313" key="3">
    <source>
        <dbReference type="Proteomes" id="UP001159427"/>
    </source>
</evidence>
<dbReference type="Proteomes" id="UP001159427">
    <property type="component" value="Unassembled WGS sequence"/>
</dbReference>
<name>A0ABN8LXT1_9CNID</name>
<keyword evidence="3" id="KW-1185">Reference proteome</keyword>
<feature type="domain" description="SET" evidence="1">
    <location>
        <begin position="34"/>
        <end position="156"/>
    </location>
</feature>
<protein>
    <recommendedName>
        <fullName evidence="1">SET domain-containing protein</fullName>
    </recommendedName>
</protein>
<dbReference type="PANTHER" id="PTHR46167:SF1">
    <property type="entry name" value="N-LYSINE METHYLTRANSFERASE KMT5A"/>
    <property type="match status" value="1"/>
</dbReference>
<evidence type="ECO:0000313" key="2">
    <source>
        <dbReference type="EMBL" id="CAH3021970.1"/>
    </source>
</evidence>
<dbReference type="Gene3D" id="2.170.270.10">
    <property type="entry name" value="SET domain"/>
    <property type="match status" value="1"/>
</dbReference>
<dbReference type="EMBL" id="CALNXI010000201">
    <property type="protein sequence ID" value="CAH3021970.1"/>
    <property type="molecule type" value="Genomic_DNA"/>
</dbReference>
<dbReference type="CDD" id="cd10528">
    <property type="entry name" value="SET_SETD8"/>
    <property type="match status" value="1"/>
</dbReference>
<dbReference type="PANTHER" id="PTHR46167">
    <property type="entry name" value="N-LYSINE METHYLTRANSFERASE KMT5A"/>
    <property type="match status" value="1"/>
</dbReference>
<dbReference type="InterPro" id="IPR001214">
    <property type="entry name" value="SET_dom"/>
</dbReference>
<dbReference type="SMART" id="SM00317">
    <property type="entry name" value="SET"/>
    <property type="match status" value="1"/>
</dbReference>
<dbReference type="SUPFAM" id="SSF82199">
    <property type="entry name" value="SET domain"/>
    <property type="match status" value="1"/>
</dbReference>
<proteinExistence type="predicted"/>